<comment type="caution">
    <text evidence="3">The sequence shown here is derived from an EMBL/GenBank/DDBJ whole genome shotgun (WGS) entry which is preliminary data.</text>
</comment>
<gene>
    <name evidence="3" type="ORF">ESP51_01860</name>
</gene>
<reference evidence="3 4" key="1">
    <citation type="submission" date="2019-01" db="EMBL/GenBank/DDBJ databases">
        <title>Agromyces.</title>
        <authorList>
            <person name="Li J."/>
        </authorList>
    </citation>
    <scope>NUCLEOTIDE SEQUENCE [LARGE SCALE GENOMIC DNA]</scope>
    <source>
        <strain evidence="3 4">DSM 15934</strain>
    </source>
</reference>
<evidence type="ECO:0000313" key="3">
    <source>
        <dbReference type="EMBL" id="RXZ72992.1"/>
    </source>
</evidence>
<evidence type="ECO:0000313" key="4">
    <source>
        <dbReference type="Proteomes" id="UP000293865"/>
    </source>
</evidence>
<dbReference type="Proteomes" id="UP000293865">
    <property type="component" value="Unassembled WGS sequence"/>
</dbReference>
<dbReference type="InterPro" id="IPR017853">
    <property type="entry name" value="GH"/>
</dbReference>
<accession>A0A4Q2L8V3</accession>
<dbReference type="PRINTS" id="PR00743">
    <property type="entry name" value="GLHYDRLASE36"/>
</dbReference>
<name>A0A4Q2L8V3_9MICO</name>
<organism evidence="3 4">
    <name type="scientific">Agromyces albus</name>
    <dbReference type="NCBI Taxonomy" id="205332"/>
    <lineage>
        <taxon>Bacteria</taxon>
        <taxon>Bacillati</taxon>
        <taxon>Actinomycetota</taxon>
        <taxon>Actinomycetes</taxon>
        <taxon>Micrococcales</taxon>
        <taxon>Microbacteriaceae</taxon>
        <taxon>Agromyces</taxon>
    </lineage>
</organism>
<keyword evidence="4" id="KW-1185">Reference proteome</keyword>
<dbReference type="Pfam" id="PF02065">
    <property type="entry name" value="Melibiase"/>
    <property type="match status" value="1"/>
</dbReference>
<dbReference type="Gene3D" id="3.20.20.70">
    <property type="entry name" value="Aldolase class I"/>
    <property type="match status" value="1"/>
</dbReference>
<evidence type="ECO:0000256" key="2">
    <source>
        <dbReference type="ARBA" id="ARBA00023295"/>
    </source>
</evidence>
<proteinExistence type="predicted"/>
<dbReference type="GO" id="GO:0016052">
    <property type="term" value="P:carbohydrate catabolic process"/>
    <property type="evidence" value="ECO:0007669"/>
    <property type="project" value="InterPro"/>
</dbReference>
<dbReference type="InterPro" id="IPR002252">
    <property type="entry name" value="Glyco_hydro_36"/>
</dbReference>
<dbReference type="InterPro" id="IPR050985">
    <property type="entry name" value="Alpha-glycosidase_related"/>
</dbReference>
<dbReference type="InterPro" id="IPR013785">
    <property type="entry name" value="Aldolase_TIM"/>
</dbReference>
<dbReference type="EMBL" id="SDPN01000002">
    <property type="protein sequence ID" value="RXZ72992.1"/>
    <property type="molecule type" value="Genomic_DNA"/>
</dbReference>
<dbReference type="PANTHER" id="PTHR43053:SF3">
    <property type="entry name" value="ALPHA-GALACTOSIDASE C-RELATED"/>
    <property type="match status" value="1"/>
</dbReference>
<dbReference type="GO" id="GO:0004557">
    <property type="term" value="F:alpha-galactosidase activity"/>
    <property type="evidence" value="ECO:0007669"/>
    <property type="project" value="InterPro"/>
</dbReference>
<protein>
    <submittedName>
        <fullName evidence="3">Alpha-galactosidase</fullName>
    </submittedName>
</protein>
<dbReference type="AlphaFoldDB" id="A0A4Q2L8V3"/>
<dbReference type="SUPFAM" id="SSF51445">
    <property type="entry name" value="(Trans)glycosidases"/>
    <property type="match status" value="1"/>
</dbReference>
<dbReference type="OrthoDB" id="9758822at2"/>
<keyword evidence="1" id="KW-0378">Hydrolase</keyword>
<dbReference type="Gene3D" id="2.70.98.60">
    <property type="entry name" value="alpha-galactosidase from lactobacil brevis"/>
    <property type="match status" value="1"/>
</dbReference>
<sequence>MGNPRMNSLHWGDESLAIELAWDDASAVGVRSIRSGGAHVAVTDVVPLVEILTVGAGHEPASDRLDHTQIGRSLRYVAHVAESDATRARLRITQLDTARGIEATITLESPNGSGCIRAEVEVVNVGRSTAVLRSVTSWSSGFGDTVEDRVEASVDVIEPTGAAGPADRSGFESWSLVSGTGEWLGENRWSRRGMREAGIAAIREDLTGHDRRSSLGAVSYGTWSTGGALPVAGVESTEIGAAWLWQIEHNGGWRWEIGENQSGGVFSLSGPTDRDHSFTLALAPGERFTTVPVTVAFASTFTAALENLTGYRRGARLPHLDNEWLSVVFNDYMNTLNGDPTTERLLPLIDAAAEVGAEIFCIDAGWYDDSGSWWGSVGEWQPSTVRFPAGLDEVIEHIRSRGMTPGLWLEPEVVGVRSPLVDRLPDEAFLQRFGERVEEHDRYHLDLRHPAVIEHLDAVVDRLVDDFGIGFFKFDYNINPGAGTDLEADSPGHGLLLHNRAHLAWLDSVLGRHPELIIENCSSGAMRMDFAMLSRLQMQSTSDQQDFRLYPPIAAAAPVSMLPEQAASWAYPQPEMTEEEVAFCLVTGLLGRYYLSGYLNRMTAGQRALVREAVAAAKQLRGAISRSTPFWPTGLPNGDGAVSLGLADGQTLYASVWNRGGSEPIRLELPRLRGRDVVVDTVFPRELAEWTTQWNGEEGILTVRAVDAETSARTFRITTSTS</sequence>
<dbReference type="PANTHER" id="PTHR43053">
    <property type="entry name" value="GLYCOSIDASE FAMILY 31"/>
    <property type="match status" value="1"/>
</dbReference>
<dbReference type="InterPro" id="IPR038417">
    <property type="entry name" value="Alpga-gal_N_sf"/>
</dbReference>
<evidence type="ECO:0000256" key="1">
    <source>
        <dbReference type="ARBA" id="ARBA00022801"/>
    </source>
</evidence>
<dbReference type="CDD" id="cd14791">
    <property type="entry name" value="GH36"/>
    <property type="match status" value="1"/>
</dbReference>
<keyword evidence="2" id="KW-0326">Glycosidase</keyword>